<dbReference type="HOGENOM" id="CLU_013560_5_2_0"/>
<feature type="transmembrane region" description="Helical" evidence="2">
    <location>
        <begin position="46"/>
        <end position="65"/>
    </location>
</feature>
<dbReference type="eggNOG" id="COG1086">
    <property type="taxonomic scope" value="Bacteria"/>
</dbReference>
<dbReference type="PANTHER" id="PTHR43318">
    <property type="entry name" value="UDP-N-ACETYLGLUCOSAMINE 4,6-DEHYDRATASE"/>
    <property type="match status" value="1"/>
</dbReference>
<dbReference type="Pfam" id="PF02719">
    <property type="entry name" value="Polysacc_synt_2"/>
    <property type="match status" value="1"/>
</dbReference>
<dbReference type="AlphaFoldDB" id="D8PGK2"/>
<evidence type="ECO:0000313" key="4">
    <source>
        <dbReference type="EMBL" id="CBK42389.1"/>
    </source>
</evidence>
<dbReference type="SUPFAM" id="SSF51735">
    <property type="entry name" value="NAD(P)-binding Rossmann-fold domains"/>
    <property type="match status" value="2"/>
</dbReference>
<feature type="transmembrane region" description="Helical" evidence="2">
    <location>
        <begin position="77"/>
        <end position="98"/>
    </location>
</feature>
<comment type="similarity">
    <text evidence="1">Belongs to the polysaccharide synthase family.</text>
</comment>
<dbReference type="InterPro" id="IPR036291">
    <property type="entry name" value="NAD(P)-bd_dom_sf"/>
</dbReference>
<sequence>MLTLSRFSNPKCLLVLLVHILLMGIANYAAFWLRFDGDLPDWAMDIFLGTLPILVAVRLLMFIPFRLYGTVWQYTSLWDLGNIVGATLSGSIVFFLVTRYGLGQTAYPRTVYLIDALLLIVLTGGMRVARRVGYPSSSNGDMKRVLIYGAGDAGERLVRELRQNKAFGYQPVGFIDDNRRKAGQRIHGVKVLGTRAQLPGIMERVKPDTILIAMPSIGATATREIAKALLAYNVSIKILPDLSVLLDGKSEVNQLRNLSVEDLLHRPRVDLDRSLTATLLKGKRVLVTGAGGSIGSELCRQIASYAPECLILFERYENGLYAIHSELGPRTAPPHIYPVIGDVTDADRLRSTMEAYQPQIVFHAAAHKHVPLMEYNPCEAVKNNIIGTRTVAALSEEFGVERFIMISTDKAVRPSSVMGATKRVAELIIQDMARTGKTNFITVRFGNVLGSNGSVVPHFLQQIKRGGPVTVTHPDVQRYFMLIPEAVELVLQAASLANPGAVYVLEMGEQVRLQDLARHLIRLSGFVPEQEIPICFTGLRPGEKLAEELVGPDETVMASPLKEILAVRLNQVPPREALLSAIAGLEEMAYLQNATEVLARIGSLVPAFQPAQRDAVLAVERDWFGTEGEQQSAGHETRGGADGHKFSSGTVRFFARRRVRRDVGGGVVTSPAGTLSDRPE</sequence>
<accession>D8PGK2</accession>
<dbReference type="STRING" id="330214.NIDE2683"/>
<protein>
    <submittedName>
        <fullName evidence="4">Polysaccharide biosynthesis protein CapD</fullName>
    </submittedName>
</protein>
<gene>
    <name evidence="4" type="primary">capD2</name>
    <name evidence="4" type="ORF">NIDE2683</name>
</gene>
<evidence type="ECO:0000256" key="1">
    <source>
        <dbReference type="ARBA" id="ARBA00007430"/>
    </source>
</evidence>
<dbReference type="EMBL" id="FP929003">
    <property type="protein sequence ID" value="CBK42389.1"/>
    <property type="molecule type" value="Genomic_DNA"/>
</dbReference>
<dbReference type="PANTHER" id="PTHR43318:SF1">
    <property type="entry name" value="POLYSACCHARIDE BIOSYNTHESIS PROTEIN EPSC-RELATED"/>
    <property type="match status" value="1"/>
</dbReference>
<name>D8PGK2_9BACT</name>
<evidence type="ECO:0000256" key="2">
    <source>
        <dbReference type="SAM" id="Phobius"/>
    </source>
</evidence>
<organism evidence="4 5">
    <name type="scientific">Nitrospira defluvii</name>
    <dbReference type="NCBI Taxonomy" id="330214"/>
    <lineage>
        <taxon>Bacteria</taxon>
        <taxon>Pseudomonadati</taxon>
        <taxon>Nitrospirota</taxon>
        <taxon>Nitrospiria</taxon>
        <taxon>Nitrospirales</taxon>
        <taxon>Nitrospiraceae</taxon>
        <taxon>Nitrospira</taxon>
    </lineage>
</organism>
<keyword evidence="2" id="KW-0472">Membrane</keyword>
<dbReference type="KEGG" id="nde:NIDE2683"/>
<evidence type="ECO:0000313" key="5">
    <source>
        <dbReference type="Proteomes" id="UP000001660"/>
    </source>
</evidence>
<dbReference type="Proteomes" id="UP000001660">
    <property type="component" value="Chromosome"/>
</dbReference>
<keyword evidence="2" id="KW-0812">Transmembrane</keyword>
<feature type="domain" description="Polysaccharide biosynthesis protein CapD-like" evidence="3">
    <location>
        <begin position="285"/>
        <end position="567"/>
    </location>
</feature>
<keyword evidence="2" id="KW-1133">Transmembrane helix</keyword>
<dbReference type="Pfam" id="PF13727">
    <property type="entry name" value="CoA_binding_3"/>
    <property type="match status" value="1"/>
</dbReference>
<dbReference type="CDD" id="cd05237">
    <property type="entry name" value="UDP_invert_4-6DH_SDR_e"/>
    <property type="match status" value="1"/>
</dbReference>
<dbReference type="InterPro" id="IPR003869">
    <property type="entry name" value="Polysac_CapD-like"/>
</dbReference>
<dbReference type="InterPro" id="IPR051203">
    <property type="entry name" value="Polysaccharide_Synthase-Rel"/>
</dbReference>
<feature type="transmembrane region" description="Helical" evidence="2">
    <location>
        <begin position="12"/>
        <end position="34"/>
    </location>
</feature>
<dbReference type="Gene3D" id="3.40.50.720">
    <property type="entry name" value="NAD(P)-binding Rossmann-like Domain"/>
    <property type="match status" value="2"/>
</dbReference>
<reference evidence="4 5" key="1">
    <citation type="journal article" date="2010" name="Proc. Natl. Acad. Sci. U.S.A.">
        <title>A Nitrospira metagenome illuminates the physiology and evolution of globally important nitrite-oxidizing bacteria.</title>
        <authorList>
            <person name="Lucker S."/>
            <person name="Wagner M."/>
            <person name="Maixner F."/>
            <person name="Pelletier E."/>
            <person name="Koch H."/>
            <person name="Vacherie B."/>
            <person name="Rattei T."/>
            <person name="Sinninghe Damste J."/>
            <person name="Spieck E."/>
            <person name="Le Paslier D."/>
            <person name="Daims H."/>
        </authorList>
    </citation>
    <scope>NUCLEOTIDE SEQUENCE [LARGE SCALE GENOMIC DNA]</scope>
</reference>
<evidence type="ECO:0000259" key="3">
    <source>
        <dbReference type="Pfam" id="PF02719"/>
    </source>
</evidence>
<proteinExistence type="inferred from homology"/>
<keyword evidence="5" id="KW-1185">Reference proteome</keyword>